<evidence type="ECO:0000256" key="5">
    <source>
        <dbReference type="ARBA" id="ARBA00023004"/>
    </source>
</evidence>
<dbReference type="SUPFAM" id="SSF46626">
    <property type="entry name" value="Cytochrome c"/>
    <property type="match status" value="1"/>
</dbReference>
<feature type="signal peptide" evidence="7">
    <location>
        <begin position="1"/>
        <end position="23"/>
    </location>
</feature>
<reference evidence="9 10" key="1">
    <citation type="submission" date="2016-10" db="EMBL/GenBank/DDBJ databases">
        <authorList>
            <person name="de Groot N.N."/>
        </authorList>
    </citation>
    <scope>NUCLEOTIDE SEQUENCE [LARGE SCALE GENOMIC DNA]</scope>
    <source>
        <strain evidence="9 10">U95</strain>
    </source>
</reference>
<dbReference type="STRING" id="1156985.SAMN04488118_1147"/>
<dbReference type="Pfam" id="PF00034">
    <property type="entry name" value="Cytochrom_C"/>
    <property type="match status" value="1"/>
</dbReference>
<dbReference type="Proteomes" id="UP000198767">
    <property type="component" value="Unassembled WGS sequence"/>
</dbReference>
<evidence type="ECO:0000256" key="7">
    <source>
        <dbReference type="SAM" id="SignalP"/>
    </source>
</evidence>
<evidence type="ECO:0000256" key="3">
    <source>
        <dbReference type="ARBA" id="ARBA00022723"/>
    </source>
</evidence>
<dbReference type="InterPro" id="IPR009056">
    <property type="entry name" value="Cyt_c-like_dom"/>
</dbReference>
<dbReference type="Gene3D" id="2.40.128.110">
    <property type="entry name" value="Lipid/polyisoprenoid-binding, YceI-like"/>
    <property type="match status" value="1"/>
</dbReference>
<dbReference type="InterPro" id="IPR007372">
    <property type="entry name" value="Lipid/polyisoprenoid-bd_YceI"/>
</dbReference>
<keyword evidence="3 6" id="KW-0479">Metal-binding</keyword>
<dbReference type="SUPFAM" id="SSF101874">
    <property type="entry name" value="YceI-like"/>
    <property type="match status" value="1"/>
</dbReference>
<dbReference type="GO" id="GO:0009055">
    <property type="term" value="F:electron transfer activity"/>
    <property type="evidence" value="ECO:0007669"/>
    <property type="project" value="InterPro"/>
</dbReference>
<keyword evidence="10" id="KW-1185">Reference proteome</keyword>
<name>A0A1G5RDQ7_9RHOB</name>
<dbReference type="EMBL" id="FMWG01000014">
    <property type="protein sequence ID" value="SCZ72244.1"/>
    <property type="molecule type" value="Genomic_DNA"/>
</dbReference>
<dbReference type="GO" id="GO:0020037">
    <property type="term" value="F:heme binding"/>
    <property type="evidence" value="ECO:0007669"/>
    <property type="project" value="InterPro"/>
</dbReference>
<evidence type="ECO:0000313" key="9">
    <source>
        <dbReference type="EMBL" id="SCZ72244.1"/>
    </source>
</evidence>
<dbReference type="GO" id="GO:0046872">
    <property type="term" value="F:metal ion binding"/>
    <property type="evidence" value="ECO:0007669"/>
    <property type="project" value="UniProtKB-KW"/>
</dbReference>
<protein>
    <submittedName>
        <fullName evidence="9">Cytochrome c2</fullName>
    </submittedName>
</protein>
<dbReference type="PANTHER" id="PTHR11961">
    <property type="entry name" value="CYTOCHROME C"/>
    <property type="match status" value="1"/>
</dbReference>
<dbReference type="OrthoDB" id="5525824at2"/>
<keyword evidence="2 6" id="KW-0349">Heme</keyword>
<keyword evidence="1" id="KW-0813">Transport</keyword>
<dbReference type="AlphaFoldDB" id="A0A1G5RDQ7"/>
<keyword evidence="5 6" id="KW-0408">Iron</keyword>
<organism evidence="9 10">
    <name type="scientific">Epibacterium ulvae</name>
    <dbReference type="NCBI Taxonomy" id="1156985"/>
    <lineage>
        <taxon>Bacteria</taxon>
        <taxon>Pseudomonadati</taxon>
        <taxon>Pseudomonadota</taxon>
        <taxon>Alphaproteobacteria</taxon>
        <taxon>Rhodobacterales</taxon>
        <taxon>Roseobacteraceae</taxon>
        <taxon>Epibacterium</taxon>
    </lineage>
</organism>
<keyword evidence="4" id="KW-0249">Electron transport</keyword>
<evidence type="ECO:0000313" key="10">
    <source>
        <dbReference type="Proteomes" id="UP000198767"/>
    </source>
</evidence>
<accession>A0A1G5RDQ7</accession>
<dbReference type="InterPro" id="IPR036761">
    <property type="entry name" value="TTHA0802/YceI-like_sf"/>
</dbReference>
<evidence type="ECO:0000256" key="2">
    <source>
        <dbReference type="ARBA" id="ARBA00022617"/>
    </source>
</evidence>
<dbReference type="Gene3D" id="1.10.760.10">
    <property type="entry name" value="Cytochrome c-like domain"/>
    <property type="match status" value="1"/>
</dbReference>
<evidence type="ECO:0000256" key="6">
    <source>
        <dbReference type="PROSITE-ProRule" id="PRU00433"/>
    </source>
</evidence>
<evidence type="ECO:0000256" key="4">
    <source>
        <dbReference type="ARBA" id="ARBA00022982"/>
    </source>
</evidence>
<dbReference type="InterPro" id="IPR036909">
    <property type="entry name" value="Cyt_c-like_dom_sf"/>
</dbReference>
<feature type="chain" id="PRO_5011574058" evidence="7">
    <location>
        <begin position="24"/>
        <end position="311"/>
    </location>
</feature>
<sequence>MWTSLIKPTAILSLMLSSSAVWASDWVLNADQSALTFGSIKKDTVGEVHSFETLTGTVSDAGAVEITISLPSVETYIDIRNERMNEHVFKGAEAAKLTASVDIAAMNALAVGDLLATDVTASLSFLGRDIPVDAELIVARLSEKKVMISTANMIFLSVEDAGVTEGVDMLQTLAKLSGITRTVPVTARFVLETDGETAAVATEAPVAVAALGDAERGKKVFKKCKACHVLEEGKNRVGPSLHNIVGKAAGSVDGFRYSKSLKEADLTWTEEALDAFLTKPRNYLPGNKMSFPGLKKEKDRQDLIAYLREAS</sequence>
<dbReference type="Pfam" id="PF04264">
    <property type="entry name" value="YceI"/>
    <property type="match status" value="1"/>
</dbReference>
<dbReference type="RefSeq" id="WP_090220871.1">
    <property type="nucleotide sequence ID" value="NZ_FMWG01000014.1"/>
</dbReference>
<dbReference type="InterPro" id="IPR002327">
    <property type="entry name" value="Cyt_c_1A/1B"/>
</dbReference>
<evidence type="ECO:0000256" key="1">
    <source>
        <dbReference type="ARBA" id="ARBA00022448"/>
    </source>
</evidence>
<keyword evidence="7" id="KW-0732">Signal</keyword>
<feature type="domain" description="Cytochrome c" evidence="8">
    <location>
        <begin position="212"/>
        <end position="311"/>
    </location>
</feature>
<dbReference type="PROSITE" id="PS51007">
    <property type="entry name" value="CYTC"/>
    <property type="match status" value="1"/>
</dbReference>
<gene>
    <name evidence="9" type="ORF">SAMN04488118_1147</name>
</gene>
<dbReference type="PRINTS" id="PR00604">
    <property type="entry name" value="CYTCHRMECIAB"/>
</dbReference>
<dbReference type="SMART" id="SM00867">
    <property type="entry name" value="YceI"/>
    <property type="match status" value="1"/>
</dbReference>
<proteinExistence type="predicted"/>
<evidence type="ECO:0000259" key="8">
    <source>
        <dbReference type="PROSITE" id="PS51007"/>
    </source>
</evidence>